<dbReference type="EMBL" id="SRLO01000030">
    <property type="protein sequence ID" value="TNN83930.1"/>
    <property type="molecule type" value="Genomic_DNA"/>
</dbReference>
<evidence type="ECO:0000256" key="1">
    <source>
        <dbReference type="SAM" id="MobiDB-lite"/>
    </source>
</evidence>
<dbReference type="AlphaFoldDB" id="A0A4Z2J0Y1"/>
<accession>A0A4Z2J0Y1</accession>
<protein>
    <submittedName>
        <fullName evidence="2">Uncharacterized protein</fullName>
    </submittedName>
</protein>
<evidence type="ECO:0000313" key="2">
    <source>
        <dbReference type="EMBL" id="TNN83930.1"/>
    </source>
</evidence>
<keyword evidence="3" id="KW-1185">Reference proteome</keyword>
<reference evidence="2 3" key="1">
    <citation type="submission" date="2019-03" db="EMBL/GenBank/DDBJ databases">
        <title>First draft genome of Liparis tanakae, snailfish: a comprehensive survey of snailfish specific genes.</title>
        <authorList>
            <person name="Kim W."/>
            <person name="Song I."/>
            <person name="Jeong J.-H."/>
            <person name="Kim D."/>
            <person name="Kim S."/>
            <person name="Ryu S."/>
            <person name="Song J.Y."/>
            <person name="Lee S.K."/>
        </authorList>
    </citation>
    <scope>NUCLEOTIDE SEQUENCE [LARGE SCALE GENOMIC DNA]</scope>
    <source>
        <tissue evidence="2">Muscle</tissue>
    </source>
</reference>
<gene>
    <name evidence="2" type="ORF">EYF80_005801</name>
</gene>
<sequence length="293" mass="31879">MSNTVLTLARGPSRHSTSSRSSRVNTSSLIKTSSRESIRPSRRQIASLPAGGAGPPHAVMFTRGFSSLTVRTGDLARLETVAPAGGGALRPRPDVPVNASGLTAPQWVEAHLAQGRMLHSRVEEGLLPVPRQCLLSTSRDLPSGPFVQRTLLVCDPPPQLAEHGDQGSIRHLIKTGKGRFRVPQCLAPQLQTSDGFLQHHWHAHVNYHVGRRFHANLSAALDDHRASCPGGVDVDVGFIEEGPLRGGFGTFRGMKSRLIGFALRRAELAEQLYDESFLQWPSEALREARPDLI</sequence>
<dbReference type="Proteomes" id="UP000314294">
    <property type="component" value="Unassembled WGS sequence"/>
</dbReference>
<evidence type="ECO:0000313" key="3">
    <source>
        <dbReference type="Proteomes" id="UP000314294"/>
    </source>
</evidence>
<name>A0A4Z2J0Y1_9TELE</name>
<proteinExistence type="predicted"/>
<comment type="caution">
    <text evidence="2">The sequence shown here is derived from an EMBL/GenBank/DDBJ whole genome shotgun (WGS) entry which is preliminary data.</text>
</comment>
<feature type="region of interest" description="Disordered" evidence="1">
    <location>
        <begin position="1"/>
        <end position="53"/>
    </location>
</feature>
<organism evidence="2 3">
    <name type="scientific">Liparis tanakae</name>
    <name type="common">Tanaka's snailfish</name>
    <dbReference type="NCBI Taxonomy" id="230148"/>
    <lineage>
        <taxon>Eukaryota</taxon>
        <taxon>Metazoa</taxon>
        <taxon>Chordata</taxon>
        <taxon>Craniata</taxon>
        <taxon>Vertebrata</taxon>
        <taxon>Euteleostomi</taxon>
        <taxon>Actinopterygii</taxon>
        <taxon>Neopterygii</taxon>
        <taxon>Teleostei</taxon>
        <taxon>Neoteleostei</taxon>
        <taxon>Acanthomorphata</taxon>
        <taxon>Eupercaria</taxon>
        <taxon>Perciformes</taxon>
        <taxon>Cottioidei</taxon>
        <taxon>Cottales</taxon>
        <taxon>Liparidae</taxon>
        <taxon>Liparis</taxon>
    </lineage>
</organism>
<feature type="compositionally biased region" description="Low complexity" evidence="1">
    <location>
        <begin position="14"/>
        <end position="28"/>
    </location>
</feature>